<proteinExistence type="predicted"/>
<dbReference type="EMBL" id="CP151502">
    <property type="protein sequence ID" value="WZN59504.1"/>
    <property type="molecule type" value="Genomic_DNA"/>
</dbReference>
<keyword evidence="3" id="KW-1185">Reference proteome</keyword>
<evidence type="ECO:0000256" key="1">
    <source>
        <dbReference type="SAM" id="MobiDB-lite"/>
    </source>
</evidence>
<name>A0AAX4NZX6_9CHLO</name>
<evidence type="ECO:0000313" key="2">
    <source>
        <dbReference type="EMBL" id="WZN59504.1"/>
    </source>
</evidence>
<feature type="compositionally biased region" description="Basic and acidic residues" evidence="1">
    <location>
        <begin position="94"/>
        <end position="108"/>
    </location>
</feature>
<accession>A0AAX4NZX6</accession>
<feature type="compositionally biased region" description="Basic and acidic residues" evidence="1">
    <location>
        <begin position="67"/>
        <end position="79"/>
    </location>
</feature>
<gene>
    <name evidence="2" type="ORF">HKI87_02g10300</name>
</gene>
<feature type="region of interest" description="Disordered" evidence="1">
    <location>
        <begin position="67"/>
        <end position="164"/>
    </location>
</feature>
<protein>
    <submittedName>
        <fullName evidence="2">Uncharacterized protein</fullName>
    </submittedName>
</protein>
<sequence length="413" mass="45686">MASAAIKALKEVRTAFEEGLLDEEQYSVFRNLFVESRTRILERDGRGERSSLEAVGSDTLMAAAEGFLDRVGDDRKVDEVSPSASPVPEEPEEPNPKADKVTMVEENTKASSEGPSVPRTPELVGPISRAPTSPAPRPRRMRSSPVFFDPVPPTGVKSPAWEDGEEPKTGCAKCRYARGGCARCEKVKCDAYLNRWLNDKSTIFSWVFQVIKDAGEGGLHVLDICSRIAKQTDISALTGSKSQHDAISHTCRNFPLVFATVGKKESGRYRIAEAYLPVQPKRHCPAKTVPPKRVKRAWEDSEEPKTGCAKCKYIPGGCARCEKVKSDAYLNRWGKDKSKLFSWVFQVIKEAGEEGLHKRDICSRIAKQTDISALTTMEEPHSAIGITCTNYPLIFARVGEKGSGRYRIVDAYL</sequence>
<dbReference type="Proteomes" id="UP001472866">
    <property type="component" value="Chromosome 02"/>
</dbReference>
<dbReference type="AlphaFoldDB" id="A0AAX4NZX6"/>
<organism evidence="2 3">
    <name type="scientific">Chloropicon roscoffensis</name>
    <dbReference type="NCBI Taxonomy" id="1461544"/>
    <lineage>
        <taxon>Eukaryota</taxon>
        <taxon>Viridiplantae</taxon>
        <taxon>Chlorophyta</taxon>
        <taxon>Chloropicophyceae</taxon>
        <taxon>Chloropicales</taxon>
        <taxon>Chloropicaceae</taxon>
        <taxon>Chloropicon</taxon>
    </lineage>
</organism>
<reference evidence="2 3" key="1">
    <citation type="submission" date="2024-03" db="EMBL/GenBank/DDBJ databases">
        <title>Complete genome sequence of the green alga Chloropicon roscoffensis RCC1871.</title>
        <authorList>
            <person name="Lemieux C."/>
            <person name="Pombert J.-F."/>
            <person name="Otis C."/>
            <person name="Turmel M."/>
        </authorList>
    </citation>
    <scope>NUCLEOTIDE SEQUENCE [LARGE SCALE GENOMIC DNA]</scope>
    <source>
        <strain evidence="2 3">RCC1871</strain>
    </source>
</reference>
<evidence type="ECO:0000313" key="3">
    <source>
        <dbReference type="Proteomes" id="UP001472866"/>
    </source>
</evidence>